<dbReference type="AlphaFoldDB" id="A0AAP0JWW2"/>
<protein>
    <submittedName>
        <fullName evidence="2">Uncharacterized protein</fullName>
    </submittedName>
</protein>
<reference evidence="2 3" key="1">
    <citation type="submission" date="2024-01" db="EMBL/GenBank/DDBJ databases">
        <title>Genome assemblies of Stephania.</title>
        <authorList>
            <person name="Yang L."/>
        </authorList>
    </citation>
    <scope>NUCLEOTIDE SEQUENCE [LARGE SCALE GENOMIC DNA]</scope>
    <source>
        <strain evidence="2">JXDWG</strain>
        <tissue evidence="2">Leaf</tissue>
    </source>
</reference>
<name>A0AAP0JWW2_9MAGN</name>
<evidence type="ECO:0000313" key="3">
    <source>
        <dbReference type="Proteomes" id="UP001419268"/>
    </source>
</evidence>
<evidence type="ECO:0000313" key="2">
    <source>
        <dbReference type="EMBL" id="KAK9140550.1"/>
    </source>
</evidence>
<feature type="region of interest" description="Disordered" evidence="1">
    <location>
        <begin position="1"/>
        <end position="41"/>
    </location>
</feature>
<dbReference type="EMBL" id="JBBNAG010000004">
    <property type="protein sequence ID" value="KAK9140550.1"/>
    <property type="molecule type" value="Genomic_DNA"/>
</dbReference>
<dbReference type="Proteomes" id="UP001419268">
    <property type="component" value="Unassembled WGS sequence"/>
</dbReference>
<feature type="compositionally biased region" description="Low complexity" evidence="1">
    <location>
        <begin position="323"/>
        <end position="351"/>
    </location>
</feature>
<feature type="region of interest" description="Disordered" evidence="1">
    <location>
        <begin position="286"/>
        <end position="351"/>
    </location>
</feature>
<accession>A0AAP0JWW2</accession>
<gene>
    <name evidence="2" type="ORF">Scep_010231</name>
</gene>
<proteinExistence type="predicted"/>
<feature type="compositionally biased region" description="Polar residues" evidence="1">
    <location>
        <begin position="305"/>
        <end position="314"/>
    </location>
</feature>
<comment type="caution">
    <text evidence="2">The sequence shown here is derived from an EMBL/GenBank/DDBJ whole genome shotgun (WGS) entry which is preliminary data.</text>
</comment>
<sequence length="351" mass="38022">MFNSTAARGPTSGGAARVRPAASQRRPTSGGDGLPRRRPRRVASAADLALRAATVRRRLTSSDGAATVQRRCGGSPAVVAESLRRWSRRVSGGGGGLAVKMGLEVKWLSGFLHRDVWTDLGTLYHNTCDHPLGELRPELHQCTRVGVSADLASVARTMDGTVEVVEEVAGKILSSEARRESEGTAGEILEEWKLSELGEVLVIKLAINNKLGVSRREPESAGLLPRLNDLLVGTSCYSIFVFWTLTYRLIYLQSTVQQGEGSTDRRYHLRIPEQFLPLARHRDRAQSVGSIASPPNAAHTAPVSVGSTQSYASTPPQPPPLGPQHQYYQMTDGRGNSQRQGQSSSQVQRQG</sequence>
<evidence type="ECO:0000256" key="1">
    <source>
        <dbReference type="SAM" id="MobiDB-lite"/>
    </source>
</evidence>
<organism evidence="2 3">
    <name type="scientific">Stephania cephalantha</name>
    <dbReference type="NCBI Taxonomy" id="152367"/>
    <lineage>
        <taxon>Eukaryota</taxon>
        <taxon>Viridiplantae</taxon>
        <taxon>Streptophyta</taxon>
        <taxon>Embryophyta</taxon>
        <taxon>Tracheophyta</taxon>
        <taxon>Spermatophyta</taxon>
        <taxon>Magnoliopsida</taxon>
        <taxon>Ranunculales</taxon>
        <taxon>Menispermaceae</taxon>
        <taxon>Menispermoideae</taxon>
        <taxon>Cissampelideae</taxon>
        <taxon>Stephania</taxon>
    </lineage>
</organism>
<keyword evidence="3" id="KW-1185">Reference proteome</keyword>